<dbReference type="EMBL" id="CP036426">
    <property type="protein sequence ID" value="QDV36464.1"/>
    <property type="molecule type" value="Genomic_DNA"/>
</dbReference>
<name>A0A518H6P6_9BACT</name>
<dbReference type="RefSeq" id="WP_145272762.1">
    <property type="nucleotide sequence ID" value="NZ_CP036426.1"/>
</dbReference>
<sequence>MLAQLGGDRTIGHQGARPDLRGLIAMIESHLEGNLPPIKAADGRPGAHGGFLPSTVIGR</sequence>
<keyword evidence="3" id="KW-1185">Reference proteome</keyword>
<proteinExistence type="predicted"/>
<dbReference type="Proteomes" id="UP000317835">
    <property type="component" value="Chromosome"/>
</dbReference>
<organism evidence="2 3">
    <name type="scientific">Tautonia plasticadhaerens</name>
    <dbReference type="NCBI Taxonomy" id="2527974"/>
    <lineage>
        <taxon>Bacteria</taxon>
        <taxon>Pseudomonadati</taxon>
        <taxon>Planctomycetota</taxon>
        <taxon>Planctomycetia</taxon>
        <taxon>Isosphaerales</taxon>
        <taxon>Isosphaeraceae</taxon>
        <taxon>Tautonia</taxon>
    </lineage>
</organism>
<evidence type="ECO:0000313" key="2">
    <source>
        <dbReference type="EMBL" id="QDV36464.1"/>
    </source>
</evidence>
<evidence type="ECO:0000256" key="1">
    <source>
        <dbReference type="SAM" id="MobiDB-lite"/>
    </source>
</evidence>
<protein>
    <submittedName>
        <fullName evidence="2">Uncharacterized protein</fullName>
    </submittedName>
</protein>
<dbReference type="KEGG" id="tpla:ElP_43900"/>
<dbReference type="AlphaFoldDB" id="A0A518H6P6"/>
<reference evidence="2 3" key="1">
    <citation type="submission" date="2019-02" db="EMBL/GenBank/DDBJ databases">
        <title>Deep-cultivation of Planctomycetes and their phenomic and genomic characterization uncovers novel biology.</title>
        <authorList>
            <person name="Wiegand S."/>
            <person name="Jogler M."/>
            <person name="Boedeker C."/>
            <person name="Pinto D."/>
            <person name="Vollmers J."/>
            <person name="Rivas-Marin E."/>
            <person name="Kohn T."/>
            <person name="Peeters S.H."/>
            <person name="Heuer A."/>
            <person name="Rast P."/>
            <person name="Oberbeckmann S."/>
            <person name="Bunk B."/>
            <person name="Jeske O."/>
            <person name="Meyerdierks A."/>
            <person name="Storesund J.E."/>
            <person name="Kallscheuer N."/>
            <person name="Luecker S."/>
            <person name="Lage O.M."/>
            <person name="Pohl T."/>
            <person name="Merkel B.J."/>
            <person name="Hornburger P."/>
            <person name="Mueller R.-W."/>
            <person name="Bruemmer F."/>
            <person name="Labrenz M."/>
            <person name="Spormann A.M."/>
            <person name="Op den Camp H."/>
            <person name="Overmann J."/>
            <person name="Amann R."/>
            <person name="Jetten M.S.M."/>
            <person name="Mascher T."/>
            <person name="Medema M.H."/>
            <person name="Devos D.P."/>
            <person name="Kaster A.-K."/>
            <person name="Ovreas L."/>
            <person name="Rohde M."/>
            <person name="Galperin M.Y."/>
            <person name="Jogler C."/>
        </authorList>
    </citation>
    <scope>NUCLEOTIDE SEQUENCE [LARGE SCALE GENOMIC DNA]</scope>
    <source>
        <strain evidence="2 3">ElP</strain>
    </source>
</reference>
<gene>
    <name evidence="2" type="ORF">ElP_43900</name>
</gene>
<feature type="region of interest" description="Disordered" evidence="1">
    <location>
        <begin position="36"/>
        <end position="59"/>
    </location>
</feature>
<evidence type="ECO:0000313" key="3">
    <source>
        <dbReference type="Proteomes" id="UP000317835"/>
    </source>
</evidence>
<accession>A0A518H6P6</accession>